<dbReference type="EMBL" id="BLAX01000001">
    <property type="protein sequence ID" value="GET33419.1"/>
    <property type="molecule type" value="Genomic_DNA"/>
</dbReference>
<organism evidence="1 2">
    <name type="scientific">Prolixibacter bellariivorans</name>
    <dbReference type="NCBI Taxonomy" id="314319"/>
    <lineage>
        <taxon>Bacteria</taxon>
        <taxon>Pseudomonadati</taxon>
        <taxon>Bacteroidota</taxon>
        <taxon>Bacteroidia</taxon>
        <taxon>Marinilabiliales</taxon>
        <taxon>Prolixibacteraceae</taxon>
        <taxon>Prolixibacter</taxon>
    </lineage>
</organism>
<evidence type="ECO:0000313" key="2">
    <source>
        <dbReference type="Proteomes" id="UP000391834"/>
    </source>
</evidence>
<evidence type="ECO:0008006" key="3">
    <source>
        <dbReference type="Google" id="ProtNLM"/>
    </source>
</evidence>
<sequence>MRTRFIVIPGLTMAYSTFSKAQNLQTTENLKAVLDKVWQTEQAPIHLRDSLMRIYGADSKQFHKYQTIYKQNHKINEQIVKTCSINTVGQPKK</sequence>
<keyword evidence="2" id="KW-1185">Reference proteome</keyword>
<dbReference type="RefSeq" id="WP_174820390.1">
    <property type="nucleotide sequence ID" value="NZ_BLAX01000001.1"/>
</dbReference>
<protein>
    <recommendedName>
        <fullName evidence="3">DUF4296 domain-containing protein</fullName>
    </recommendedName>
</protein>
<reference evidence="1 2" key="1">
    <citation type="submission" date="2019-10" db="EMBL/GenBank/DDBJ databases">
        <title>Prolixibacter strains distinguished by the presence of nitrate reductase genes were adept at nitrate-dependent anaerobic corrosion of metallic iron and carbon steel.</title>
        <authorList>
            <person name="Iino T."/>
            <person name="Shono N."/>
            <person name="Ito K."/>
            <person name="Nakamura R."/>
            <person name="Sueoka K."/>
            <person name="Harayama S."/>
            <person name="Ohkuma M."/>
        </authorList>
    </citation>
    <scope>NUCLEOTIDE SEQUENCE [LARGE SCALE GENOMIC DNA]</scope>
    <source>
        <strain evidence="1 2">JCM 13498</strain>
    </source>
</reference>
<evidence type="ECO:0000313" key="1">
    <source>
        <dbReference type="EMBL" id="GET33419.1"/>
    </source>
</evidence>
<dbReference type="AlphaFoldDB" id="A0A5M4AZU5"/>
<comment type="caution">
    <text evidence="1">The sequence shown here is derived from an EMBL/GenBank/DDBJ whole genome shotgun (WGS) entry which is preliminary data.</text>
</comment>
<name>A0A5M4AZU5_9BACT</name>
<proteinExistence type="predicted"/>
<dbReference type="Proteomes" id="UP000391834">
    <property type="component" value="Unassembled WGS sequence"/>
</dbReference>
<gene>
    <name evidence="1" type="ORF">PbJCM13498_22820</name>
</gene>
<accession>A0A5M4AZU5</accession>